<dbReference type="OrthoDB" id="9812600at2"/>
<evidence type="ECO:0008006" key="3">
    <source>
        <dbReference type="Google" id="ProtNLM"/>
    </source>
</evidence>
<dbReference type="RefSeq" id="WP_122112017.1">
    <property type="nucleotide sequence ID" value="NZ_QOKZ01000003.1"/>
</dbReference>
<proteinExistence type="predicted"/>
<dbReference type="AlphaFoldDB" id="A0A3M0MCA2"/>
<keyword evidence="2" id="KW-1185">Reference proteome</keyword>
<organism evidence="1 2">
    <name type="scientific">Paracoccus alkanivorans</name>
    <dbReference type="NCBI Taxonomy" id="2116655"/>
    <lineage>
        <taxon>Bacteria</taxon>
        <taxon>Pseudomonadati</taxon>
        <taxon>Pseudomonadota</taxon>
        <taxon>Alphaproteobacteria</taxon>
        <taxon>Rhodobacterales</taxon>
        <taxon>Paracoccaceae</taxon>
        <taxon>Paracoccus</taxon>
    </lineage>
</organism>
<evidence type="ECO:0000313" key="2">
    <source>
        <dbReference type="Proteomes" id="UP000273516"/>
    </source>
</evidence>
<dbReference type="EMBL" id="QOKZ01000003">
    <property type="protein sequence ID" value="RMC35392.1"/>
    <property type="molecule type" value="Genomic_DNA"/>
</dbReference>
<reference evidence="1 2" key="1">
    <citation type="submission" date="2018-07" db="EMBL/GenBank/DDBJ databases">
        <authorList>
            <person name="Zhang Y."/>
            <person name="Wang L."/>
            <person name="Ma S."/>
        </authorList>
    </citation>
    <scope>NUCLEOTIDE SEQUENCE [LARGE SCALE GENOMIC DNA]</scope>
    <source>
        <strain evidence="1 2">4-2</strain>
    </source>
</reference>
<protein>
    <recommendedName>
        <fullName evidence="3">FkbM family methyltransferase</fullName>
    </recommendedName>
</protein>
<dbReference type="Gene3D" id="3.40.50.150">
    <property type="entry name" value="Vaccinia Virus protein VP39"/>
    <property type="match status" value="1"/>
</dbReference>
<dbReference type="SUPFAM" id="SSF53335">
    <property type="entry name" value="S-adenosyl-L-methionine-dependent methyltransferases"/>
    <property type="match status" value="1"/>
</dbReference>
<comment type="caution">
    <text evidence="1">The sequence shown here is derived from an EMBL/GenBank/DDBJ whole genome shotgun (WGS) entry which is preliminary data.</text>
</comment>
<gene>
    <name evidence="1" type="ORF">C9E81_09140</name>
</gene>
<accession>A0A3M0MCA2</accession>
<evidence type="ECO:0000313" key="1">
    <source>
        <dbReference type="EMBL" id="RMC35392.1"/>
    </source>
</evidence>
<sequence length="148" mass="16628">MSVVTRDVYKIPIVRVRVRHDQLGYEIELDVPRRATHRPAVRKSLAGRYYEPFSHLSFKKILDYRKNGAAIHAGTFFGDMLHTYSRSAKTLYAFEPVLENFFLAKKNAERLGLSNVILVNGALSDRNGLTEIATHDADGKFLGGASGF</sequence>
<dbReference type="Proteomes" id="UP000273516">
    <property type="component" value="Unassembled WGS sequence"/>
</dbReference>
<name>A0A3M0MCA2_9RHOB</name>
<dbReference type="InterPro" id="IPR029063">
    <property type="entry name" value="SAM-dependent_MTases_sf"/>
</dbReference>